<evidence type="ECO:0000313" key="2">
    <source>
        <dbReference type="WBParaSite" id="nRc.2.0.1.t09441-RA"/>
    </source>
</evidence>
<dbReference type="WBParaSite" id="nRc.2.0.1.t09441-RA">
    <property type="protein sequence ID" value="nRc.2.0.1.t09441-RA"/>
    <property type="gene ID" value="nRc.2.0.1.g09441"/>
</dbReference>
<protein>
    <submittedName>
        <fullName evidence="2">Uncharacterized protein</fullName>
    </submittedName>
</protein>
<organism evidence="1 2">
    <name type="scientific">Romanomermis culicivorax</name>
    <name type="common">Nematode worm</name>
    <dbReference type="NCBI Taxonomy" id="13658"/>
    <lineage>
        <taxon>Eukaryota</taxon>
        <taxon>Metazoa</taxon>
        <taxon>Ecdysozoa</taxon>
        <taxon>Nematoda</taxon>
        <taxon>Enoplea</taxon>
        <taxon>Dorylaimia</taxon>
        <taxon>Mermithida</taxon>
        <taxon>Mermithoidea</taxon>
        <taxon>Mermithidae</taxon>
        <taxon>Romanomermis</taxon>
    </lineage>
</organism>
<reference evidence="2" key="1">
    <citation type="submission" date="2022-11" db="UniProtKB">
        <authorList>
            <consortium name="WormBaseParasite"/>
        </authorList>
    </citation>
    <scope>IDENTIFICATION</scope>
</reference>
<keyword evidence="1" id="KW-1185">Reference proteome</keyword>
<dbReference type="AlphaFoldDB" id="A0A915I6Q2"/>
<accession>A0A915I6Q2</accession>
<proteinExistence type="predicted"/>
<name>A0A915I6Q2_ROMCU</name>
<sequence>MLKNSIEEALYKLLCHMIKKVSRVVSIYKGSFKNMEYNLKINKILQALRATKTAVDLLLQRCDFSVNDLTKRIPMQFLGPRPNGSQVDVLNDLLLRNLQYCNNLSYTFHELFVDFLLQSVLHVPMFGKQPSRESQGRTRSFEAGQQKDVNIADYDIIGHLPWLCDEKNSKIFGLKDWTKVVKKTVNDYFVTLASIIQ</sequence>
<evidence type="ECO:0000313" key="1">
    <source>
        <dbReference type="Proteomes" id="UP000887565"/>
    </source>
</evidence>
<dbReference type="Proteomes" id="UP000887565">
    <property type="component" value="Unplaced"/>
</dbReference>